<name>A0ABN2PKI4_9MICC</name>
<organism evidence="2 3">
    <name type="scientific">Arthrobacter gandavensis</name>
    <dbReference type="NCBI Taxonomy" id="169960"/>
    <lineage>
        <taxon>Bacteria</taxon>
        <taxon>Bacillati</taxon>
        <taxon>Actinomycetota</taxon>
        <taxon>Actinomycetes</taxon>
        <taxon>Micrococcales</taxon>
        <taxon>Micrococcaceae</taxon>
        <taxon>Arthrobacter</taxon>
    </lineage>
</organism>
<dbReference type="SUPFAM" id="SSF53335">
    <property type="entry name" value="S-adenosyl-L-methionine-dependent methyltransferases"/>
    <property type="match status" value="1"/>
</dbReference>
<dbReference type="EMBL" id="BAAALV010000007">
    <property type="protein sequence ID" value="GAA1922929.1"/>
    <property type="molecule type" value="Genomic_DNA"/>
</dbReference>
<sequence>MAAPSATLTAQEQIRIDQRGRSELAFLRQMRGALLPLRQDVRAALEAAGVLAGESGADIAELRNAAVPVLSGLPEQRVVGSVLRWCRDQTTPRAVAAFERSRADLEPLASVPAGLVEDLLGEDVPRYWDYEFHGTAGGWDGHDHMGFIHFELVYKYLLMAAYGNNIFALRKQVAEAAPRSGYRRILDLGAGTGQYTMMLAEAYPEAEITALDPSRTSLNYAKRRSLDAGLAWRCVRSLAEKTGLPDASFDLVTSFILLHEVPPHITRAILAESFRLLEPGGEIHFSDVTPYRACDPYKAWNDDWDAEHGNEPWWRTAATAQLSEWAEAAGFVDVTEGALTPDGVYPWILTARKPLETA</sequence>
<dbReference type="CDD" id="cd02440">
    <property type="entry name" value="AdoMet_MTases"/>
    <property type="match status" value="1"/>
</dbReference>
<gene>
    <name evidence="2" type="ORF">GCM10009688_30020</name>
</gene>
<keyword evidence="3" id="KW-1185">Reference proteome</keyword>
<dbReference type="Gene3D" id="3.40.50.150">
    <property type="entry name" value="Vaccinia Virus protein VP39"/>
    <property type="match status" value="1"/>
</dbReference>
<dbReference type="PANTHER" id="PTHR42912">
    <property type="entry name" value="METHYLTRANSFERASE"/>
    <property type="match status" value="1"/>
</dbReference>
<evidence type="ECO:0000313" key="2">
    <source>
        <dbReference type="EMBL" id="GAA1922929.1"/>
    </source>
</evidence>
<feature type="domain" description="Methyltransferase" evidence="1">
    <location>
        <begin position="185"/>
        <end position="281"/>
    </location>
</feature>
<dbReference type="Pfam" id="PF13649">
    <property type="entry name" value="Methyltransf_25"/>
    <property type="match status" value="1"/>
</dbReference>
<comment type="caution">
    <text evidence="2">The sequence shown here is derived from an EMBL/GenBank/DDBJ whole genome shotgun (WGS) entry which is preliminary data.</text>
</comment>
<proteinExistence type="predicted"/>
<dbReference type="RefSeq" id="WP_152228519.1">
    <property type="nucleotide sequence ID" value="NZ_BAAALV010000007.1"/>
</dbReference>
<dbReference type="InterPro" id="IPR041698">
    <property type="entry name" value="Methyltransf_25"/>
</dbReference>
<accession>A0ABN2PKI4</accession>
<evidence type="ECO:0000313" key="3">
    <source>
        <dbReference type="Proteomes" id="UP001500784"/>
    </source>
</evidence>
<dbReference type="Proteomes" id="UP001500784">
    <property type="component" value="Unassembled WGS sequence"/>
</dbReference>
<dbReference type="InterPro" id="IPR050508">
    <property type="entry name" value="Methyltransf_Superfamily"/>
</dbReference>
<protein>
    <recommendedName>
        <fullName evidence="1">Methyltransferase domain-containing protein</fullName>
    </recommendedName>
</protein>
<evidence type="ECO:0000259" key="1">
    <source>
        <dbReference type="Pfam" id="PF13649"/>
    </source>
</evidence>
<dbReference type="InterPro" id="IPR029063">
    <property type="entry name" value="SAM-dependent_MTases_sf"/>
</dbReference>
<reference evidence="2 3" key="1">
    <citation type="journal article" date="2019" name="Int. J. Syst. Evol. Microbiol.">
        <title>The Global Catalogue of Microorganisms (GCM) 10K type strain sequencing project: providing services to taxonomists for standard genome sequencing and annotation.</title>
        <authorList>
            <consortium name="The Broad Institute Genomics Platform"/>
            <consortium name="The Broad Institute Genome Sequencing Center for Infectious Disease"/>
            <person name="Wu L."/>
            <person name="Ma J."/>
        </authorList>
    </citation>
    <scope>NUCLEOTIDE SEQUENCE [LARGE SCALE GENOMIC DNA]</scope>
    <source>
        <strain evidence="2 3">JCM 13316</strain>
    </source>
</reference>